<feature type="domain" description="HTH gntR-type" evidence="4">
    <location>
        <begin position="11"/>
        <end position="79"/>
    </location>
</feature>
<protein>
    <submittedName>
        <fullName evidence="5">GntR family transcriptional regulator</fullName>
    </submittedName>
</protein>
<dbReference type="PRINTS" id="PR00035">
    <property type="entry name" value="HTHGNTR"/>
</dbReference>
<evidence type="ECO:0000313" key="6">
    <source>
        <dbReference type="Proteomes" id="UP000031524"/>
    </source>
</evidence>
<organism evidence="5 6">
    <name type="scientific">Corynebacterium humireducens NBRC 106098 = DSM 45392</name>
    <dbReference type="NCBI Taxonomy" id="1223515"/>
    <lineage>
        <taxon>Bacteria</taxon>
        <taxon>Bacillati</taxon>
        <taxon>Actinomycetota</taxon>
        <taxon>Actinomycetes</taxon>
        <taxon>Mycobacteriales</taxon>
        <taxon>Corynebacteriaceae</taxon>
        <taxon>Corynebacterium</taxon>
    </lineage>
</organism>
<evidence type="ECO:0000313" key="5">
    <source>
        <dbReference type="EMBL" id="AJE33507.1"/>
    </source>
</evidence>
<keyword evidence="1" id="KW-0805">Transcription regulation</keyword>
<reference evidence="5 6" key="1">
    <citation type="submission" date="2013-04" db="EMBL/GenBank/DDBJ databases">
        <title>Complete genome sequence of Corynebacterium humireducens DSM 45392(T), isolated from a wastewater-fed microbial fuel cell.</title>
        <authorList>
            <person name="Ruckert C."/>
            <person name="Albersmeier A."/>
            <person name="Kalinowski J."/>
        </authorList>
    </citation>
    <scope>NUCLEOTIDE SEQUENCE [LARGE SCALE GENOMIC DNA]</scope>
    <source>
        <strain evidence="6">MFC-5</strain>
    </source>
</reference>
<dbReference type="PANTHER" id="PTHR38445:SF7">
    <property type="entry name" value="GNTR-FAMILY TRANSCRIPTIONAL REGULATOR"/>
    <property type="match status" value="1"/>
</dbReference>
<keyword evidence="2" id="KW-0238">DNA-binding</keyword>
<dbReference type="RefSeq" id="WP_040086120.1">
    <property type="nucleotide sequence ID" value="NZ_BCSU01000003.1"/>
</dbReference>
<dbReference type="Pfam" id="PF00392">
    <property type="entry name" value="GntR"/>
    <property type="match status" value="1"/>
</dbReference>
<dbReference type="HOGENOM" id="CLU_017584_10_1_11"/>
<dbReference type="EMBL" id="CP005286">
    <property type="protein sequence ID" value="AJE33507.1"/>
    <property type="molecule type" value="Genomic_DNA"/>
</dbReference>
<dbReference type="KEGG" id="chm:B842_08290"/>
<dbReference type="PROSITE" id="PS50949">
    <property type="entry name" value="HTH_GNTR"/>
    <property type="match status" value="1"/>
</dbReference>
<keyword evidence="6" id="KW-1185">Reference proteome</keyword>
<dbReference type="OrthoDB" id="3192286at2"/>
<dbReference type="SUPFAM" id="SSF46785">
    <property type="entry name" value="Winged helix' DNA-binding domain"/>
    <property type="match status" value="1"/>
</dbReference>
<accession>A0A0B5D933</accession>
<evidence type="ECO:0000256" key="3">
    <source>
        <dbReference type="ARBA" id="ARBA00023163"/>
    </source>
</evidence>
<sequence>MLIHLDASSPTPLYAQLIAALRRAIVSGDIADGERLPSAQDLAAALDLNRNTVLRAYRDLREEGLVELHRGRGTIARRPTRAPDGGVEKHLDALAAAAREAHVPLADLVAGLTIRGVL</sequence>
<gene>
    <name evidence="5" type="ORF">B842_08290</name>
</gene>
<evidence type="ECO:0000256" key="1">
    <source>
        <dbReference type="ARBA" id="ARBA00023015"/>
    </source>
</evidence>
<dbReference type="SMART" id="SM00345">
    <property type="entry name" value="HTH_GNTR"/>
    <property type="match status" value="1"/>
</dbReference>
<dbReference type="Gene3D" id="1.10.10.10">
    <property type="entry name" value="Winged helix-like DNA-binding domain superfamily/Winged helix DNA-binding domain"/>
    <property type="match status" value="1"/>
</dbReference>
<dbReference type="AlphaFoldDB" id="A0A0B5D933"/>
<keyword evidence="3" id="KW-0804">Transcription</keyword>
<evidence type="ECO:0000256" key="2">
    <source>
        <dbReference type="ARBA" id="ARBA00023125"/>
    </source>
</evidence>
<dbReference type="GO" id="GO:0003700">
    <property type="term" value="F:DNA-binding transcription factor activity"/>
    <property type="evidence" value="ECO:0007669"/>
    <property type="project" value="InterPro"/>
</dbReference>
<proteinExistence type="predicted"/>
<dbReference type="STRING" id="1223515.B842_08290"/>
<name>A0A0B5D933_9CORY</name>
<dbReference type="Proteomes" id="UP000031524">
    <property type="component" value="Chromosome"/>
</dbReference>
<dbReference type="CDD" id="cd07377">
    <property type="entry name" value="WHTH_GntR"/>
    <property type="match status" value="1"/>
</dbReference>
<dbReference type="PANTHER" id="PTHR38445">
    <property type="entry name" value="HTH-TYPE TRANSCRIPTIONAL REPRESSOR YTRA"/>
    <property type="match status" value="1"/>
</dbReference>
<dbReference type="InterPro" id="IPR000524">
    <property type="entry name" value="Tscrpt_reg_HTH_GntR"/>
</dbReference>
<dbReference type="GO" id="GO:0003677">
    <property type="term" value="F:DNA binding"/>
    <property type="evidence" value="ECO:0007669"/>
    <property type="project" value="UniProtKB-KW"/>
</dbReference>
<evidence type="ECO:0000259" key="4">
    <source>
        <dbReference type="PROSITE" id="PS50949"/>
    </source>
</evidence>
<dbReference type="InterPro" id="IPR036388">
    <property type="entry name" value="WH-like_DNA-bd_sf"/>
</dbReference>
<dbReference type="InterPro" id="IPR036390">
    <property type="entry name" value="WH_DNA-bd_sf"/>
</dbReference>